<dbReference type="Pfam" id="PF00881">
    <property type="entry name" value="Nitroreductase"/>
    <property type="match status" value="1"/>
</dbReference>
<proteinExistence type="predicted"/>
<dbReference type="SUPFAM" id="SSF55469">
    <property type="entry name" value="FMN-dependent nitroreductase-like"/>
    <property type="match status" value="1"/>
</dbReference>
<dbReference type="InterPro" id="IPR029479">
    <property type="entry name" value="Nitroreductase"/>
</dbReference>
<reference evidence="2" key="1">
    <citation type="submission" date="2019-08" db="EMBL/GenBank/DDBJ databases">
        <authorList>
            <person name="Kucharzyk K."/>
            <person name="Murdoch R.W."/>
            <person name="Higgins S."/>
            <person name="Loffler F."/>
        </authorList>
    </citation>
    <scope>NUCLEOTIDE SEQUENCE</scope>
</reference>
<protein>
    <recommendedName>
        <fullName evidence="1">Nitroreductase domain-containing protein</fullName>
    </recommendedName>
</protein>
<feature type="domain" description="Nitroreductase" evidence="1">
    <location>
        <begin position="7"/>
        <end position="63"/>
    </location>
</feature>
<dbReference type="Gene3D" id="3.40.109.10">
    <property type="entry name" value="NADH Oxidase"/>
    <property type="match status" value="1"/>
</dbReference>
<sequence>MLETDKIRIASLDVGHCTQNVYLYCASEGLKTVVRAAVNAKALGEILKLDVNMQFIVAQTIGY</sequence>
<accession>A0A645DLI5</accession>
<dbReference type="GO" id="GO:0016491">
    <property type="term" value="F:oxidoreductase activity"/>
    <property type="evidence" value="ECO:0007669"/>
    <property type="project" value="InterPro"/>
</dbReference>
<organism evidence="2">
    <name type="scientific">bioreactor metagenome</name>
    <dbReference type="NCBI Taxonomy" id="1076179"/>
    <lineage>
        <taxon>unclassified sequences</taxon>
        <taxon>metagenomes</taxon>
        <taxon>ecological metagenomes</taxon>
    </lineage>
</organism>
<name>A0A645DLI5_9ZZZZ</name>
<dbReference type="InterPro" id="IPR000415">
    <property type="entry name" value="Nitroreductase-like"/>
</dbReference>
<dbReference type="AlphaFoldDB" id="A0A645DLI5"/>
<evidence type="ECO:0000313" key="2">
    <source>
        <dbReference type="EMBL" id="MPM90101.1"/>
    </source>
</evidence>
<gene>
    <name evidence="2" type="ORF">SDC9_137218</name>
</gene>
<comment type="caution">
    <text evidence="2">The sequence shown here is derived from an EMBL/GenBank/DDBJ whole genome shotgun (WGS) entry which is preliminary data.</text>
</comment>
<dbReference type="EMBL" id="VSSQ01037420">
    <property type="protein sequence ID" value="MPM90101.1"/>
    <property type="molecule type" value="Genomic_DNA"/>
</dbReference>
<evidence type="ECO:0000259" key="1">
    <source>
        <dbReference type="Pfam" id="PF00881"/>
    </source>
</evidence>